<gene>
    <name evidence="12" type="ORF">ATK86_0891</name>
</gene>
<dbReference type="Gene3D" id="1.20.140.10">
    <property type="entry name" value="Butyryl-CoA Dehydrogenase, subunit A, domain 3"/>
    <property type="match status" value="1"/>
</dbReference>
<dbReference type="SUPFAM" id="SSF56645">
    <property type="entry name" value="Acyl-CoA dehydrogenase NM domain-like"/>
    <property type="match status" value="1"/>
</dbReference>
<evidence type="ECO:0000256" key="4">
    <source>
        <dbReference type="ARBA" id="ARBA00022630"/>
    </source>
</evidence>
<dbReference type="OrthoDB" id="8876745at2"/>
<dbReference type="SUPFAM" id="SSF47203">
    <property type="entry name" value="Acyl-CoA dehydrogenase C-terminal domain-like"/>
    <property type="match status" value="1"/>
</dbReference>
<evidence type="ECO:0008006" key="14">
    <source>
        <dbReference type="Google" id="ProtNLM"/>
    </source>
</evidence>
<dbReference type="InterPro" id="IPR006091">
    <property type="entry name" value="Acyl-CoA_Oxase/DH_mid-dom"/>
</dbReference>
<dbReference type="GO" id="GO:0005737">
    <property type="term" value="C:cytoplasm"/>
    <property type="evidence" value="ECO:0007669"/>
    <property type="project" value="TreeGrafter"/>
</dbReference>
<organism evidence="12 13">
    <name type="scientific">Nocardia fluminea</name>
    <dbReference type="NCBI Taxonomy" id="134984"/>
    <lineage>
        <taxon>Bacteria</taxon>
        <taxon>Bacillati</taxon>
        <taxon>Actinomycetota</taxon>
        <taxon>Actinomycetes</taxon>
        <taxon>Mycobacteriales</taxon>
        <taxon>Nocardiaceae</taxon>
        <taxon>Nocardia</taxon>
    </lineage>
</organism>
<evidence type="ECO:0000256" key="5">
    <source>
        <dbReference type="ARBA" id="ARBA00022827"/>
    </source>
</evidence>
<reference evidence="12 13" key="1">
    <citation type="submission" date="2017-12" db="EMBL/GenBank/DDBJ databases">
        <title>Sequencing the genomes of 1000 Actinobacteria strains.</title>
        <authorList>
            <person name="Klenk H.-P."/>
        </authorList>
    </citation>
    <scope>NUCLEOTIDE SEQUENCE [LARGE SCALE GENOMIC DNA]</scope>
    <source>
        <strain evidence="12 13">DSM 44489</strain>
    </source>
</reference>
<comment type="catalytic activity">
    <reaction evidence="7">
        <text>a 2,3-saturated acyl-CoA + A = a 2,3-dehydroacyl-CoA + AH2</text>
        <dbReference type="Rhea" id="RHEA:48608"/>
        <dbReference type="ChEBI" id="CHEBI:13193"/>
        <dbReference type="ChEBI" id="CHEBI:17499"/>
        <dbReference type="ChEBI" id="CHEBI:60015"/>
        <dbReference type="ChEBI" id="CHEBI:65111"/>
    </reaction>
</comment>
<dbReference type="InterPro" id="IPR037069">
    <property type="entry name" value="AcylCoA_DH/ox_N_sf"/>
</dbReference>
<evidence type="ECO:0000259" key="9">
    <source>
        <dbReference type="Pfam" id="PF00441"/>
    </source>
</evidence>
<dbReference type="PANTHER" id="PTHR48083:SF13">
    <property type="entry name" value="ACYL-COA DEHYDROGENASE FAMILY MEMBER 11"/>
    <property type="match status" value="1"/>
</dbReference>
<dbReference type="GO" id="GO:0033539">
    <property type="term" value="P:fatty acid beta-oxidation using acyl-CoA dehydrogenase"/>
    <property type="evidence" value="ECO:0007669"/>
    <property type="project" value="TreeGrafter"/>
</dbReference>
<dbReference type="PROSITE" id="PS00073">
    <property type="entry name" value="ACYL_COA_DH_2"/>
    <property type="match status" value="1"/>
</dbReference>
<evidence type="ECO:0000256" key="6">
    <source>
        <dbReference type="ARBA" id="ARBA00023002"/>
    </source>
</evidence>
<evidence type="ECO:0000259" key="11">
    <source>
        <dbReference type="Pfam" id="PF02771"/>
    </source>
</evidence>
<dbReference type="Pfam" id="PF00441">
    <property type="entry name" value="Acyl-CoA_dh_1"/>
    <property type="match status" value="1"/>
</dbReference>
<protein>
    <recommendedName>
        <fullName evidence="14">Acyl-CoA dehydrogenase</fullName>
    </recommendedName>
</protein>
<comment type="caution">
    <text evidence="12">The sequence shown here is derived from an EMBL/GenBank/DDBJ whole genome shotgun (WGS) entry which is preliminary data.</text>
</comment>
<evidence type="ECO:0000313" key="12">
    <source>
        <dbReference type="EMBL" id="PKV98862.1"/>
    </source>
</evidence>
<dbReference type="InterPro" id="IPR009100">
    <property type="entry name" value="AcylCoA_DH/oxidase_NM_dom_sf"/>
</dbReference>
<keyword evidence="6 8" id="KW-0560">Oxidoreductase</keyword>
<feature type="domain" description="Acyl-CoA oxidase/dehydrogenase middle" evidence="10">
    <location>
        <begin position="131"/>
        <end position="229"/>
    </location>
</feature>
<comment type="subunit">
    <text evidence="3">Homodimer.</text>
</comment>
<dbReference type="InterPro" id="IPR046373">
    <property type="entry name" value="Acyl-CoA_Oxase/DH_mid-dom_sf"/>
</dbReference>
<dbReference type="InterPro" id="IPR036250">
    <property type="entry name" value="AcylCo_DH-like_C"/>
</dbReference>
<dbReference type="InterPro" id="IPR050741">
    <property type="entry name" value="Acyl-CoA_dehydrogenase"/>
</dbReference>
<keyword evidence="5 8" id="KW-0274">FAD</keyword>
<evidence type="ECO:0000313" key="13">
    <source>
        <dbReference type="Proteomes" id="UP000233766"/>
    </source>
</evidence>
<dbReference type="GO" id="GO:0003995">
    <property type="term" value="F:acyl-CoA dehydrogenase activity"/>
    <property type="evidence" value="ECO:0007669"/>
    <property type="project" value="InterPro"/>
</dbReference>
<sequence length="402" mass="43280">MPIDLSYPSEVQSLADRTRTFIRDQVLPVEDAHDGDITAAGGEKLRVELQQAARDAGVFAPHAPLEYGGHGLNMSDRAPVFEEAGYSLFGPTALNIAAPDEGNVHMLAHIADPEQKQQFLAPLARGEVRSAFAMTEPAPGAGSDPSALSTRAVRADGGWRINGHKWFITGADGAGFFIIMARTSGEPGQRGGATMFLAPADGPGIRVGRHLDTLDKSMIGGHCEVFFDDLLVPESAVLGEVDRGFEYAQVRLGPARMTHVMRWLGAARRGHDVAVAHVAHREGFGSRLGDLGMVQKMIADNEIDIAATRALLTRACWELDRGEPAANATSIAKTYAAEAIFRIVDRSMQMCGGLGVSADLPLARLSREVRPFRIYDGPSEVHRWAIAKRAVSAAKRAKRDSE</sequence>
<feature type="domain" description="Acyl-CoA dehydrogenase/oxidase N-terminal" evidence="11">
    <location>
        <begin position="10"/>
        <end position="127"/>
    </location>
</feature>
<keyword evidence="4 8" id="KW-0285">Flavoprotein</keyword>
<dbReference type="InterPro" id="IPR009075">
    <property type="entry name" value="AcylCo_DH/oxidase_C"/>
</dbReference>
<dbReference type="Pfam" id="PF02770">
    <property type="entry name" value="Acyl-CoA_dh_M"/>
    <property type="match status" value="1"/>
</dbReference>
<dbReference type="FunFam" id="2.40.110.10:FF:000002">
    <property type="entry name" value="Acyl-CoA dehydrogenase fadE12"/>
    <property type="match status" value="1"/>
</dbReference>
<name>A0A2N3WY91_9NOCA</name>
<comment type="cofactor">
    <cofactor evidence="1 8">
        <name>FAD</name>
        <dbReference type="ChEBI" id="CHEBI:57692"/>
    </cofactor>
</comment>
<evidence type="ECO:0000256" key="7">
    <source>
        <dbReference type="ARBA" id="ARBA00052546"/>
    </source>
</evidence>
<dbReference type="PANTHER" id="PTHR48083">
    <property type="entry name" value="MEDIUM-CHAIN SPECIFIC ACYL-COA DEHYDROGENASE, MITOCHONDRIAL-RELATED"/>
    <property type="match status" value="1"/>
</dbReference>
<dbReference type="GO" id="GO:0050660">
    <property type="term" value="F:flavin adenine dinucleotide binding"/>
    <property type="evidence" value="ECO:0007669"/>
    <property type="project" value="InterPro"/>
</dbReference>
<proteinExistence type="inferred from homology"/>
<dbReference type="RefSeq" id="WP_101463253.1">
    <property type="nucleotide sequence ID" value="NZ_PJMW01000001.1"/>
</dbReference>
<evidence type="ECO:0000256" key="1">
    <source>
        <dbReference type="ARBA" id="ARBA00001974"/>
    </source>
</evidence>
<dbReference type="Gene3D" id="1.10.540.10">
    <property type="entry name" value="Acyl-CoA dehydrogenase/oxidase, N-terminal domain"/>
    <property type="match status" value="1"/>
</dbReference>
<dbReference type="Proteomes" id="UP000233766">
    <property type="component" value="Unassembled WGS sequence"/>
</dbReference>
<dbReference type="Pfam" id="PF02771">
    <property type="entry name" value="Acyl-CoA_dh_N"/>
    <property type="match status" value="1"/>
</dbReference>
<dbReference type="EMBL" id="PJMW01000001">
    <property type="protein sequence ID" value="PKV98862.1"/>
    <property type="molecule type" value="Genomic_DNA"/>
</dbReference>
<dbReference type="AlphaFoldDB" id="A0A2N3WY91"/>
<comment type="similarity">
    <text evidence="2 8">Belongs to the acyl-CoA dehydrogenase family.</text>
</comment>
<dbReference type="InterPro" id="IPR006089">
    <property type="entry name" value="Acyl-CoA_DH_CS"/>
</dbReference>
<dbReference type="InterPro" id="IPR013786">
    <property type="entry name" value="AcylCoA_DH/ox_N"/>
</dbReference>
<evidence type="ECO:0000256" key="2">
    <source>
        <dbReference type="ARBA" id="ARBA00009347"/>
    </source>
</evidence>
<keyword evidence="13" id="KW-1185">Reference proteome</keyword>
<evidence type="ECO:0000256" key="8">
    <source>
        <dbReference type="RuleBase" id="RU362125"/>
    </source>
</evidence>
<accession>A0A2N3WY91</accession>
<evidence type="ECO:0000259" key="10">
    <source>
        <dbReference type="Pfam" id="PF02770"/>
    </source>
</evidence>
<evidence type="ECO:0000256" key="3">
    <source>
        <dbReference type="ARBA" id="ARBA00011738"/>
    </source>
</evidence>
<feature type="domain" description="Acyl-CoA dehydrogenase/oxidase C-terminal" evidence="9">
    <location>
        <begin position="242"/>
        <end position="390"/>
    </location>
</feature>
<dbReference type="Gene3D" id="2.40.110.10">
    <property type="entry name" value="Butyryl-CoA Dehydrogenase, subunit A, domain 2"/>
    <property type="match status" value="1"/>
</dbReference>